<dbReference type="Pfam" id="PF13472">
    <property type="entry name" value="Lipase_GDSL_2"/>
    <property type="match status" value="1"/>
</dbReference>
<sequence>MRDAVLSWLMFPVYVWQGVGIRRRIERMRPPEGRTSGSVGGAAGDPDIRLLVLGDSSAAGVGVERIEDSLAPNLARRLHALSGRSVFWRTVGSNSAVSSDLRDFIVPNLAREPFTHIVLSVGTNDLKNFHGARRFKRGFGGLLYALKARFPDARIVWSPPVDMLRVPALPRGLAHVLELRARVIRRLGARLCLERGVVPSVTIPRVEPAGFSRDGFHASAEGQAYVAGHLAAYVLGDRVAKADQSLSSS</sequence>
<feature type="domain" description="SGNH hydrolase-type esterase" evidence="1">
    <location>
        <begin position="52"/>
        <end position="224"/>
    </location>
</feature>
<dbReference type="Proteomes" id="UP001597371">
    <property type="component" value="Unassembled WGS sequence"/>
</dbReference>
<accession>A0ABW5CHY6</accession>
<dbReference type="Gene3D" id="3.40.50.1110">
    <property type="entry name" value="SGNH hydrolase"/>
    <property type="match status" value="1"/>
</dbReference>
<dbReference type="InterPro" id="IPR013830">
    <property type="entry name" value="SGNH_hydro"/>
</dbReference>
<evidence type="ECO:0000259" key="1">
    <source>
        <dbReference type="Pfam" id="PF13472"/>
    </source>
</evidence>
<evidence type="ECO:0000313" key="2">
    <source>
        <dbReference type="EMBL" id="MFD2236142.1"/>
    </source>
</evidence>
<evidence type="ECO:0000313" key="3">
    <source>
        <dbReference type="Proteomes" id="UP001597371"/>
    </source>
</evidence>
<keyword evidence="3" id="KW-1185">Reference proteome</keyword>
<keyword evidence="2" id="KW-0378">Hydrolase</keyword>
<reference evidence="3" key="1">
    <citation type="journal article" date="2019" name="Int. J. Syst. Evol. Microbiol.">
        <title>The Global Catalogue of Microorganisms (GCM) 10K type strain sequencing project: providing services to taxonomists for standard genome sequencing and annotation.</title>
        <authorList>
            <consortium name="The Broad Institute Genomics Platform"/>
            <consortium name="The Broad Institute Genome Sequencing Center for Infectious Disease"/>
            <person name="Wu L."/>
            <person name="Ma J."/>
        </authorList>
    </citation>
    <scope>NUCLEOTIDE SEQUENCE [LARGE SCALE GENOMIC DNA]</scope>
    <source>
        <strain evidence="3">ZS-35-S2</strain>
    </source>
</reference>
<dbReference type="SUPFAM" id="SSF52266">
    <property type="entry name" value="SGNH hydrolase"/>
    <property type="match status" value="1"/>
</dbReference>
<gene>
    <name evidence="2" type="ORF">ACFSKQ_01535</name>
</gene>
<protein>
    <submittedName>
        <fullName evidence="2">SGNH/GDSL hydrolase family protein</fullName>
    </submittedName>
</protein>
<organism evidence="2 3">
    <name type="scientific">Aureimonas populi</name>
    <dbReference type="NCBI Taxonomy" id="1701758"/>
    <lineage>
        <taxon>Bacteria</taxon>
        <taxon>Pseudomonadati</taxon>
        <taxon>Pseudomonadota</taxon>
        <taxon>Alphaproteobacteria</taxon>
        <taxon>Hyphomicrobiales</taxon>
        <taxon>Aurantimonadaceae</taxon>
        <taxon>Aureimonas</taxon>
    </lineage>
</organism>
<dbReference type="GO" id="GO:0016787">
    <property type="term" value="F:hydrolase activity"/>
    <property type="evidence" value="ECO:0007669"/>
    <property type="project" value="UniProtKB-KW"/>
</dbReference>
<proteinExistence type="predicted"/>
<name>A0ABW5CHY6_9HYPH</name>
<dbReference type="RefSeq" id="WP_245195467.1">
    <property type="nucleotide sequence ID" value="NZ_CP072611.1"/>
</dbReference>
<comment type="caution">
    <text evidence="2">The sequence shown here is derived from an EMBL/GenBank/DDBJ whole genome shotgun (WGS) entry which is preliminary data.</text>
</comment>
<dbReference type="InterPro" id="IPR036514">
    <property type="entry name" value="SGNH_hydro_sf"/>
</dbReference>
<dbReference type="CDD" id="cd01836">
    <property type="entry name" value="FeeA_FeeB_like"/>
    <property type="match status" value="1"/>
</dbReference>
<dbReference type="EMBL" id="JBHUIJ010000002">
    <property type="protein sequence ID" value="MFD2236142.1"/>
    <property type="molecule type" value="Genomic_DNA"/>
</dbReference>